<name>A0A4Y2CXC2_ARAVE</name>
<dbReference type="AlphaFoldDB" id="A0A4Y2CXC2"/>
<evidence type="ECO:0000313" key="2">
    <source>
        <dbReference type="Proteomes" id="UP000499080"/>
    </source>
</evidence>
<comment type="caution">
    <text evidence="1">The sequence shown here is derived from an EMBL/GenBank/DDBJ whole genome shotgun (WGS) entry which is preliminary data.</text>
</comment>
<organism evidence="1 2">
    <name type="scientific">Araneus ventricosus</name>
    <name type="common">Orbweaver spider</name>
    <name type="synonym">Epeira ventricosa</name>
    <dbReference type="NCBI Taxonomy" id="182803"/>
    <lineage>
        <taxon>Eukaryota</taxon>
        <taxon>Metazoa</taxon>
        <taxon>Ecdysozoa</taxon>
        <taxon>Arthropoda</taxon>
        <taxon>Chelicerata</taxon>
        <taxon>Arachnida</taxon>
        <taxon>Araneae</taxon>
        <taxon>Araneomorphae</taxon>
        <taxon>Entelegynae</taxon>
        <taxon>Araneoidea</taxon>
        <taxon>Araneidae</taxon>
        <taxon>Araneus</taxon>
    </lineage>
</organism>
<gene>
    <name evidence="1" type="ORF">AVEN_947_1</name>
</gene>
<evidence type="ECO:0000313" key="1">
    <source>
        <dbReference type="EMBL" id="GBM08739.1"/>
    </source>
</evidence>
<sequence>MNTHRGGPCLEHVQSDFEGQTSFCCYCAASLTNSRFRRQGIAGSKLDFMVDPFSYFEAAVAESLLRDRLVVGLRRDSRKICCLYGACSKLSEECFGVGPRQFEPQPDEENDTRLCTPYKNFHTSPKWEVFDPRRTKRAPGPCTGIRFRTLDSSAPKSRLCQKITATP</sequence>
<protein>
    <submittedName>
        <fullName evidence="1">Uncharacterized protein</fullName>
    </submittedName>
</protein>
<dbReference type="Proteomes" id="UP000499080">
    <property type="component" value="Unassembled WGS sequence"/>
</dbReference>
<keyword evidence="2" id="KW-1185">Reference proteome</keyword>
<accession>A0A4Y2CXC2</accession>
<proteinExistence type="predicted"/>
<dbReference type="EMBL" id="BGPR01000261">
    <property type="protein sequence ID" value="GBM08739.1"/>
    <property type="molecule type" value="Genomic_DNA"/>
</dbReference>
<reference evidence="1 2" key="1">
    <citation type="journal article" date="2019" name="Sci. Rep.">
        <title>Orb-weaving spider Araneus ventricosus genome elucidates the spidroin gene catalogue.</title>
        <authorList>
            <person name="Kono N."/>
            <person name="Nakamura H."/>
            <person name="Ohtoshi R."/>
            <person name="Moran D.A.P."/>
            <person name="Shinohara A."/>
            <person name="Yoshida Y."/>
            <person name="Fujiwara M."/>
            <person name="Mori M."/>
            <person name="Tomita M."/>
            <person name="Arakawa K."/>
        </authorList>
    </citation>
    <scope>NUCLEOTIDE SEQUENCE [LARGE SCALE GENOMIC DNA]</scope>
</reference>